<proteinExistence type="predicted"/>
<sequence length="90" mass="9703">MEGEISSSLEGMFMKVGLFIIVQGLVYLILSQSSNLFSDTTPISHSFKTARTLSIRRWAAAIADIPAGGEHSPSPRDFFPVTQSAGDISN</sequence>
<evidence type="ECO:0000313" key="4">
    <source>
        <dbReference type="Proteomes" id="UP001632038"/>
    </source>
</evidence>
<protein>
    <submittedName>
        <fullName evidence="3">Uncharacterized protein</fullName>
    </submittedName>
</protein>
<evidence type="ECO:0000313" key="3">
    <source>
        <dbReference type="EMBL" id="KAL3615401.1"/>
    </source>
</evidence>
<dbReference type="Proteomes" id="UP001632038">
    <property type="component" value="Unassembled WGS sequence"/>
</dbReference>
<name>A0ABD3BEB8_9LAMI</name>
<dbReference type="EMBL" id="JAVIJP010000100">
    <property type="protein sequence ID" value="KAL3615401.1"/>
    <property type="molecule type" value="Genomic_DNA"/>
</dbReference>
<dbReference type="PANTHER" id="PTHR34268">
    <property type="entry name" value="OS01G0321850 PROTEIN"/>
    <property type="match status" value="1"/>
</dbReference>
<feature type="compositionally biased region" description="Polar residues" evidence="1">
    <location>
        <begin position="81"/>
        <end position="90"/>
    </location>
</feature>
<keyword evidence="4" id="KW-1185">Reference proteome</keyword>
<organism evidence="3 4">
    <name type="scientific">Castilleja foliolosa</name>
    <dbReference type="NCBI Taxonomy" id="1961234"/>
    <lineage>
        <taxon>Eukaryota</taxon>
        <taxon>Viridiplantae</taxon>
        <taxon>Streptophyta</taxon>
        <taxon>Embryophyta</taxon>
        <taxon>Tracheophyta</taxon>
        <taxon>Spermatophyta</taxon>
        <taxon>Magnoliopsida</taxon>
        <taxon>eudicotyledons</taxon>
        <taxon>Gunneridae</taxon>
        <taxon>Pentapetalae</taxon>
        <taxon>asterids</taxon>
        <taxon>lamiids</taxon>
        <taxon>Lamiales</taxon>
        <taxon>Orobanchaceae</taxon>
        <taxon>Pedicularideae</taxon>
        <taxon>Castillejinae</taxon>
        <taxon>Castilleja</taxon>
    </lineage>
</organism>
<feature type="transmembrane region" description="Helical" evidence="2">
    <location>
        <begin position="12"/>
        <end position="30"/>
    </location>
</feature>
<evidence type="ECO:0000256" key="2">
    <source>
        <dbReference type="SAM" id="Phobius"/>
    </source>
</evidence>
<dbReference type="PANTHER" id="PTHR34268:SF8">
    <property type="entry name" value="FAE DOMAIN-CONTAINING PROTEIN"/>
    <property type="match status" value="1"/>
</dbReference>
<gene>
    <name evidence="3" type="ORF">CASFOL_041062</name>
</gene>
<keyword evidence="2" id="KW-0812">Transmembrane</keyword>
<dbReference type="AlphaFoldDB" id="A0ABD3BEB8"/>
<reference evidence="4" key="1">
    <citation type="journal article" date="2024" name="IScience">
        <title>Strigolactones Initiate the Formation of Haustorium-like Structures in Castilleja.</title>
        <authorList>
            <person name="Buerger M."/>
            <person name="Peterson D."/>
            <person name="Chory J."/>
        </authorList>
    </citation>
    <scope>NUCLEOTIDE SEQUENCE [LARGE SCALE GENOMIC DNA]</scope>
</reference>
<evidence type="ECO:0000256" key="1">
    <source>
        <dbReference type="SAM" id="MobiDB-lite"/>
    </source>
</evidence>
<accession>A0ABD3BEB8</accession>
<feature type="region of interest" description="Disordered" evidence="1">
    <location>
        <begin position="66"/>
        <end position="90"/>
    </location>
</feature>
<keyword evidence="2" id="KW-0472">Membrane</keyword>
<keyword evidence="2" id="KW-1133">Transmembrane helix</keyword>
<comment type="caution">
    <text evidence="3">The sequence shown here is derived from an EMBL/GenBank/DDBJ whole genome shotgun (WGS) entry which is preliminary data.</text>
</comment>